<comment type="caution">
    <text evidence="2">The sequence shown here is derived from an EMBL/GenBank/DDBJ whole genome shotgun (WGS) entry which is preliminary data.</text>
</comment>
<dbReference type="Proteomes" id="UP001151760">
    <property type="component" value="Unassembled WGS sequence"/>
</dbReference>
<evidence type="ECO:0000313" key="3">
    <source>
        <dbReference type="Proteomes" id="UP001151760"/>
    </source>
</evidence>
<evidence type="ECO:0000313" key="2">
    <source>
        <dbReference type="EMBL" id="GJT76275.1"/>
    </source>
</evidence>
<gene>
    <name evidence="2" type="ORF">Tco_1043000</name>
</gene>
<accession>A0ABQ5GM17</accession>
<protein>
    <submittedName>
        <fullName evidence="2">Uncharacterized protein</fullName>
    </submittedName>
</protein>
<name>A0ABQ5GM17_9ASTR</name>
<proteinExistence type="predicted"/>
<reference evidence="2" key="2">
    <citation type="submission" date="2022-01" db="EMBL/GenBank/DDBJ databases">
        <authorList>
            <person name="Yamashiro T."/>
            <person name="Shiraishi A."/>
            <person name="Satake H."/>
            <person name="Nakayama K."/>
        </authorList>
    </citation>
    <scope>NUCLEOTIDE SEQUENCE</scope>
</reference>
<keyword evidence="3" id="KW-1185">Reference proteome</keyword>
<reference evidence="2" key="1">
    <citation type="journal article" date="2022" name="Int. J. Mol. Sci.">
        <title>Draft Genome of Tanacetum Coccineum: Genomic Comparison of Closely Related Tanacetum-Family Plants.</title>
        <authorList>
            <person name="Yamashiro T."/>
            <person name="Shiraishi A."/>
            <person name="Nakayama K."/>
            <person name="Satake H."/>
        </authorList>
    </citation>
    <scope>NUCLEOTIDE SEQUENCE</scope>
</reference>
<feature type="region of interest" description="Disordered" evidence="1">
    <location>
        <begin position="53"/>
        <end position="79"/>
    </location>
</feature>
<sequence length="79" mass="8752">MGSFSDDQYKCLFRQSGSLEIEGGLSSTSFSGEERQLKACSLLHTHVRPNNPWSMVPDYQDGTCPDVVEQRGNKDGKPT</sequence>
<feature type="compositionally biased region" description="Basic and acidic residues" evidence="1">
    <location>
        <begin position="68"/>
        <end position="79"/>
    </location>
</feature>
<organism evidence="2 3">
    <name type="scientific">Tanacetum coccineum</name>
    <dbReference type="NCBI Taxonomy" id="301880"/>
    <lineage>
        <taxon>Eukaryota</taxon>
        <taxon>Viridiplantae</taxon>
        <taxon>Streptophyta</taxon>
        <taxon>Embryophyta</taxon>
        <taxon>Tracheophyta</taxon>
        <taxon>Spermatophyta</taxon>
        <taxon>Magnoliopsida</taxon>
        <taxon>eudicotyledons</taxon>
        <taxon>Gunneridae</taxon>
        <taxon>Pentapetalae</taxon>
        <taxon>asterids</taxon>
        <taxon>campanulids</taxon>
        <taxon>Asterales</taxon>
        <taxon>Asteraceae</taxon>
        <taxon>Asteroideae</taxon>
        <taxon>Anthemideae</taxon>
        <taxon>Anthemidinae</taxon>
        <taxon>Tanacetum</taxon>
    </lineage>
</organism>
<evidence type="ECO:0000256" key="1">
    <source>
        <dbReference type="SAM" id="MobiDB-lite"/>
    </source>
</evidence>
<dbReference type="EMBL" id="BQNB010018609">
    <property type="protein sequence ID" value="GJT76275.1"/>
    <property type="molecule type" value="Genomic_DNA"/>
</dbReference>